<gene>
    <name evidence="4" type="ORF">POSPLADRAFT_1049384</name>
</gene>
<protein>
    <recommendedName>
        <fullName evidence="3">DUF6533 domain-containing protein</fullName>
    </recommendedName>
</protein>
<dbReference type="OrthoDB" id="2768862at2759"/>
<feature type="region of interest" description="Disordered" evidence="1">
    <location>
        <begin position="223"/>
        <end position="251"/>
    </location>
</feature>
<feature type="transmembrane region" description="Helical" evidence="2">
    <location>
        <begin position="80"/>
        <end position="99"/>
    </location>
</feature>
<keyword evidence="2" id="KW-1133">Transmembrane helix</keyword>
<evidence type="ECO:0000256" key="2">
    <source>
        <dbReference type="SAM" id="Phobius"/>
    </source>
</evidence>
<feature type="domain" description="DUF6533" evidence="3">
    <location>
        <begin position="30"/>
        <end position="70"/>
    </location>
</feature>
<dbReference type="Pfam" id="PF20151">
    <property type="entry name" value="DUF6533"/>
    <property type="match status" value="1"/>
</dbReference>
<accession>A0A1X6MQI7</accession>
<proteinExistence type="predicted"/>
<sequence length="251" mass="28489">MEPSASSPSNIFSGPEPSRYLALISFARLAAILYYDYLLTFSMEVDYFWKQQRWFSWTSLLFILNRYMAVFGVIPIAMEFFADISSDVALLVIRTYALYNRSKRMLAVLLVVYAIGAVADLVAPWGAMLLFDTTIFVLTLYKNDLLCRTHGGEYRQYINISGLMVDFSYASLVTLSSDLVSRLMLNLRDPKLMRLPQHTQPQPASGTMRSRWNKPQDVELSVVENSSHATSSDFDELSTDILPPTDTTMLP</sequence>
<reference evidence="4 5" key="1">
    <citation type="submission" date="2017-04" db="EMBL/GenBank/DDBJ databases">
        <title>Genome Sequence of the Model Brown-Rot Fungus Postia placenta SB12.</title>
        <authorList>
            <consortium name="DOE Joint Genome Institute"/>
            <person name="Gaskell J."/>
            <person name="Kersten P."/>
            <person name="Larrondo L.F."/>
            <person name="Canessa P."/>
            <person name="Martinez D."/>
            <person name="Hibbett D."/>
            <person name="Schmoll M."/>
            <person name="Kubicek C.P."/>
            <person name="Martinez A.T."/>
            <person name="Yadav J."/>
            <person name="Master E."/>
            <person name="Magnuson J.K."/>
            <person name="James T."/>
            <person name="Yaver D."/>
            <person name="Berka R."/>
            <person name="Labutti K."/>
            <person name="Lipzen A."/>
            <person name="Aerts A."/>
            <person name="Barry K."/>
            <person name="Henrissat B."/>
            <person name="Blanchette R."/>
            <person name="Grigoriev I."/>
            <person name="Cullen D."/>
        </authorList>
    </citation>
    <scope>NUCLEOTIDE SEQUENCE [LARGE SCALE GENOMIC DNA]</scope>
    <source>
        <strain evidence="4 5">MAD-698-R-SB12</strain>
    </source>
</reference>
<feature type="transmembrane region" description="Helical" evidence="2">
    <location>
        <begin position="20"/>
        <end position="42"/>
    </location>
</feature>
<feature type="transmembrane region" description="Helical" evidence="2">
    <location>
        <begin position="106"/>
        <end position="131"/>
    </location>
</feature>
<name>A0A1X6MQI7_9APHY</name>
<evidence type="ECO:0000313" key="5">
    <source>
        <dbReference type="Proteomes" id="UP000194127"/>
    </source>
</evidence>
<evidence type="ECO:0000259" key="3">
    <source>
        <dbReference type="Pfam" id="PF20151"/>
    </source>
</evidence>
<keyword evidence="2" id="KW-0812">Transmembrane</keyword>
<organism evidence="4 5">
    <name type="scientific">Postia placenta MAD-698-R-SB12</name>
    <dbReference type="NCBI Taxonomy" id="670580"/>
    <lineage>
        <taxon>Eukaryota</taxon>
        <taxon>Fungi</taxon>
        <taxon>Dikarya</taxon>
        <taxon>Basidiomycota</taxon>
        <taxon>Agaricomycotina</taxon>
        <taxon>Agaricomycetes</taxon>
        <taxon>Polyporales</taxon>
        <taxon>Adustoporiaceae</taxon>
        <taxon>Rhodonia</taxon>
    </lineage>
</organism>
<keyword evidence="5" id="KW-1185">Reference proteome</keyword>
<feature type="compositionally biased region" description="Polar residues" evidence="1">
    <location>
        <begin position="223"/>
        <end position="232"/>
    </location>
</feature>
<evidence type="ECO:0000256" key="1">
    <source>
        <dbReference type="SAM" id="MobiDB-lite"/>
    </source>
</evidence>
<dbReference type="InterPro" id="IPR045340">
    <property type="entry name" value="DUF6533"/>
</dbReference>
<keyword evidence="2" id="KW-0472">Membrane</keyword>
<dbReference type="RefSeq" id="XP_024335445.1">
    <property type="nucleotide sequence ID" value="XM_024479734.1"/>
</dbReference>
<dbReference type="Proteomes" id="UP000194127">
    <property type="component" value="Unassembled WGS sequence"/>
</dbReference>
<dbReference type="EMBL" id="KZ110604">
    <property type="protein sequence ID" value="OSX58651.1"/>
    <property type="molecule type" value="Genomic_DNA"/>
</dbReference>
<dbReference type="AlphaFoldDB" id="A0A1X6MQI7"/>
<feature type="transmembrane region" description="Helical" evidence="2">
    <location>
        <begin position="54"/>
        <end position="74"/>
    </location>
</feature>
<dbReference type="GeneID" id="36324684"/>
<evidence type="ECO:0000313" key="4">
    <source>
        <dbReference type="EMBL" id="OSX58651.1"/>
    </source>
</evidence>